<gene>
    <name evidence="5" type="ORF">CHT91_10960</name>
</gene>
<feature type="domain" description="Cell envelope-related transcriptional attenuator" evidence="4">
    <location>
        <begin position="154"/>
        <end position="301"/>
    </location>
</feature>
<keyword evidence="3" id="KW-1133">Transmembrane helix</keyword>
<feature type="compositionally biased region" description="Acidic residues" evidence="2">
    <location>
        <begin position="11"/>
        <end position="26"/>
    </location>
</feature>
<feature type="transmembrane region" description="Helical" evidence="3">
    <location>
        <begin position="88"/>
        <end position="108"/>
    </location>
</feature>
<comment type="similarity">
    <text evidence="1">Belongs to the LytR/CpsA/Psr (LCP) family.</text>
</comment>
<evidence type="ECO:0000256" key="1">
    <source>
        <dbReference type="ARBA" id="ARBA00006068"/>
    </source>
</evidence>
<sequence length="398" mass="43591">MAHDDGLNLFDDPDDFEGENGVDPDASEAPRRGLPAGDAEPTAGRRGYDPDEEDATVDELLEEHSDDDDEDRAASATAARRKRRWPKVFLVIVLALLLIVVGIIAYYLRSINVGMNNVNRAPVAVQGTRPPSVETGAQTFVLAGSDSRGWDRGRSDTLMIAYLPADREKLYLISFLRDMWVTIPANDVVKKDSKAKINAAYSWGGMPLTIKVLEGLTNVKMDHGAVIDFNGFKQLSRDLGGIQVYNPQEFDSMGHHFDKGNVTLEGDAALAYVHERKSLKHGDLDRAANERAVLTTMIDKIFSAGTLTNPKKFSEVVSDVGSTMTVDDALTNKEVRKLATSLKFDSGADVVSLQAPIKGFGRSKDGQQYDIVDEAGMQELAQAMRTDTMDQYAARHPA</sequence>
<dbReference type="PANTHER" id="PTHR33392">
    <property type="entry name" value="POLYISOPRENYL-TEICHOIC ACID--PEPTIDOGLYCAN TEICHOIC ACID TRANSFERASE TAGU"/>
    <property type="match status" value="1"/>
</dbReference>
<feature type="region of interest" description="Disordered" evidence="2">
    <location>
        <begin position="1"/>
        <end position="74"/>
    </location>
</feature>
<dbReference type="PANTHER" id="PTHR33392:SF6">
    <property type="entry name" value="POLYISOPRENYL-TEICHOIC ACID--PEPTIDOGLYCAN TEICHOIC ACID TRANSFERASE TAGU"/>
    <property type="match status" value="1"/>
</dbReference>
<evidence type="ECO:0000256" key="2">
    <source>
        <dbReference type="SAM" id="MobiDB-lite"/>
    </source>
</evidence>
<evidence type="ECO:0000259" key="4">
    <source>
        <dbReference type="Pfam" id="PF03816"/>
    </source>
</evidence>
<keyword evidence="3" id="KW-0472">Membrane</keyword>
<keyword evidence="3" id="KW-0812">Transmembrane</keyword>
<reference evidence="5 6" key="1">
    <citation type="submission" date="2017-07" db="EMBL/GenBank/DDBJ databases">
        <authorList>
            <person name="Sun Z.S."/>
            <person name="Albrecht U."/>
            <person name="Echele G."/>
            <person name="Lee C.C."/>
        </authorList>
    </citation>
    <scope>NUCLEOTIDE SEQUENCE [LARGE SCALE GENOMIC DNA]</scope>
    <source>
        <strain evidence="5 6">P16-029</strain>
    </source>
</reference>
<comment type="caution">
    <text evidence="5">The sequence shown here is derived from an EMBL/GenBank/DDBJ whole genome shotgun (WGS) entry which is preliminary data.</text>
</comment>
<accession>A0A3E2DA76</accession>
<dbReference type="EMBL" id="NOWI01000010">
    <property type="protein sequence ID" value="RFT42305.1"/>
    <property type="molecule type" value="Genomic_DNA"/>
</dbReference>
<evidence type="ECO:0000313" key="6">
    <source>
        <dbReference type="Proteomes" id="UP000259211"/>
    </source>
</evidence>
<dbReference type="Pfam" id="PF03816">
    <property type="entry name" value="LytR_cpsA_psr"/>
    <property type="match status" value="1"/>
</dbReference>
<dbReference type="AlphaFoldDB" id="A0A3E2DA76"/>
<evidence type="ECO:0000313" key="5">
    <source>
        <dbReference type="EMBL" id="RFT42305.1"/>
    </source>
</evidence>
<evidence type="ECO:0000256" key="3">
    <source>
        <dbReference type="SAM" id="Phobius"/>
    </source>
</evidence>
<proteinExistence type="inferred from homology"/>
<name>A0A3E2DA76_9ACTN</name>
<organism evidence="5 6">
    <name type="scientific">Cutibacterium avidum</name>
    <dbReference type="NCBI Taxonomy" id="33010"/>
    <lineage>
        <taxon>Bacteria</taxon>
        <taxon>Bacillati</taxon>
        <taxon>Actinomycetota</taxon>
        <taxon>Actinomycetes</taxon>
        <taxon>Propionibacteriales</taxon>
        <taxon>Propionibacteriaceae</taxon>
        <taxon>Cutibacterium</taxon>
    </lineage>
</organism>
<dbReference type="RefSeq" id="WP_065673164.1">
    <property type="nucleotide sequence ID" value="NZ_LYSN01000004.1"/>
</dbReference>
<dbReference type="Gene3D" id="3.40.630.190">
    <property type="entry name" value="LCP protein"/>
    <property type="match status" value="1"/>
</dbReference>
<feature type="compositionally biased region" description="Acidic residues" evidence="2">
    <location>
        <begin position="50"/>
        <end position="71"/>
    </location>
</feature>
<dbReference type="InterPro" id="IPR004474">
    <property type="entry name" value="LytR_CpsA_psr"/>
</dbReference>
<dbReference type="Proteomes" id="UP000259211">
    <property type="component" value="Unassembled WGS sequence"/>
</dbReference>
<dbReference type="InterPro" id="IPR050922">
    <property type="entry name" value="LytR/CpsA/Psr_CW_biosynth"/>
</dbReference>
<dbReference type="NCBIfam" id="TIGR00350">
    <property type="entry name" value="lytR_cpsA_psr"/>
    <property type="match status" value="1"/>
</dbReference>
<protein>
    <submittedName>
        <fullName evidence="5">Transcriptional regulator</fullName>
    </submittedName>
</protein>